<organism evidence="12 13">
    <name type="scientific">Trichogramma kaykai</name>
    <dbReference type="NCBI Taxonomy" id="54128"/>
    <lineage>
        <taxon>Eukaryota</taxon>
        <taxon>Metazoa</taxon>
        <taxon>Ecdysozoa</taxon>
        <taxon>Arthropoda</taxon>
        <taxon>Hexapoda</taxon>
        <taxon>Insecta</taxon>
        <taxon>Pterygota</taxon>
        <taxon>Neoptera</taxon>
        <taxon>Endopterygota</taxon>
        <taxon>Hymenoptera</taxon>
        <taxon>Apocrita</taxon>
        <taxon>Proctotrupomorpha</taxon>
        <taxon>Chalcidoidea</taxon>
        <taxon>Trichogrammatidae</taxon>
        <taxon>Trichogramma</taxon>
    </lineage>
</organism>
<dbReference type="EMBL" id="JBJJXI010000018">
    <property type="protein sequence ID" value="KAL3406648.1"/>
    <property type="molecule type" value="Genomic_DNA"/>
</dbReference>
<keyword evidence="13" id="KW-1185">Reference proteome</keyword>
<evidence type="ECO:0000259" key="10">
    <source>
        <dbReference type="Pfam" id="PF16507"/>
    </source>
</evidence>
<proteinExistence type="inferred from homology"/>
<keyword evidence="5" id="KW-0677">Repeat</keyword>
<dbReference type="InterPro" id="IPR021843">
    <property type="entry name" value="PSME4_C"/>
</dbReference>
<evidence type="ECO:0000256" key="2">
    <source>
        <dbReference type="ARBA" id="ARBA00004496"/>
    </source>
</evidence>
<dbReference type="InterPro" id="IPR035309">
    <property type="entry name" value="PSME4"/>
</dbReference>
<dbReference type="PANTHER" id="PTHR32170">
    <property type="entry name" value="PROTEASOME ACTIVATOR COMPLEX SUBUNIT 4"/>
    <property type="match status" value="1"/>
</dbReference>
<keyword evidence="7" id="KW-0234">DNA repair</keyword>
<evidence type="ECO:0000256" key="3">
    <source>
        <dbReference type="ARBA" id="ARBA00005739"/>
    </source>
</evidence>
<keyword evidence="6" id="KW-0227">DNA damage</keyword>
<gene>
    <name evidence="12" type="ORF">TKK_000803</name>
</gene>
<dbReference type="GO" id="GO:0016607">
    <property type="term" value="C:nuclear speck"/>
    <property type="evidence" value="ECO:0007669"/>
    <property type="project" value="UniProtKB-SubCell"/>
</dbReference>
<evidence type="ECO:0000256" key="4">
    <source>
        <dbReference type="ARBA" id="ARBA00022490"/>
    </source>
</evidence>
<dbReference type="Pfam" id="PF23096">
    <property type="entry name" value="HEAT_PSME4"/>
    <property type="match status" value="1"/>
</dbReference>
<name>A0ABD2XPH4_9HYME</name>
<dbReference type="InterPro" id="IPR032430">
    <property type="entry name" value="Blm10_mid"/>
</dbReference>
<evidence type="ECO:0000313" key="12">
    <source>
        <dbReference type="EMBL" id="KAL3406648.1"/>
    </source>
</evidence>
<evidence type="ECO:0000259" key="9">
    <source>
        <dbReference type="Pfam" id="PF11919"/>
    </source>
</evidence>
<evidence type="ECO:0000256" key="7">
    <source>
        <dbReference type="ARBA" id="ARBA00023204"/>
    </source>
</evidence>
<comment type="similarity">
    <text evidence="3">Belongs to the BLM10 family.</text>
</comment>
<dbReference type="InterPro" id="IPR011989">
    <property type="entry name" value="ARM-like"/>
</dbReference>
<evidence type="ECO:0000259" key="11">
    <source>
        <dbReference type="Pfam" id="PF23096"/>
    </source>
</evidence>
<evidence type="ECO:0000313" key="13">
    <source>
        <dbReference type="Proteomes" id="UP001627154"/>
    </source>
</evidence>
<accession>A0ABD2XPH4</accession>
<feature type="domain" description="Proteasome activator complex subunit 4 C-terminal" evidence="9">
    <location>
        <begin position="1776"/>
        <end position="1863"/>
    </location>
</feature>
<dbReference type="Pfam" id="PF16507">
    <property type="entry name" value="HEAT_PSME4_mid"/>
    <property type="match status" value="1"/>
</dbReference>
<dbReference type="InterPro" id="IPR055455">
    <property type="entry name" value="HEAT_PSME4"/>
</dbReference>
<dbReference type="GO" id="GO:0006281">
    <property type="term" value="P:DNA repair"/>
    <property type="evidence" value="ECO:0007669"/>
    <property type="project" value="UniProtKB-KW"/>
</dbReference>
<dbReference type="Pfam" id="PF11919">
    <property type="entry name" value="PSME4_C"/>
    <property type="match status" value="1"/>
</dbReference>
<feature type="domain" description="Proteasome activator Blm10 middle HEAT repeats region" evidence="10">
    <location>
        <begin position="346"/>
        <end position="845"/>
    </location>
</feature>
<evidence type="ECO:0008006" key="14">
    <source>
        <dbReference type="Google" id="ProtNLM"/>
    </source>
</evidence>
<reference evidence="12 13" key="1">
    <citation type="journal article" date="2024" name="bioRxiv">
        <title>A reference genome for Trichogramma kaykai: A tiny desert-dwelling parasitoid wasp with competing sex-ratio distorters.</title>
        <authorList>
            <person name="Culotta J."/>
            <person name="Lindsey A.R."/>
        </authorList>
    </citation>
    <scope>NUCLEOTIDE SEQUENCE [LARGE SCALE GENOMIC DNA]</scope>
    <source>
        <strain evidence="12 13">KSX58</strain>
    </source>
</reference>
<keyword evidence="4" id="KW-0963">Cytoplasm</keyword>
<keyword evidence="8" id="KW-0539">Nucleus</keyword>
<dbReference type="Proteomes" id="UP001627154">
    <property type="component" value="Unassembled WGS sequence"/>
</dbReference>
<evidence type="ECO:0000256" key="8">
    <source>
        <dbReference type="ARBA" id="ARBA00023242"/>
    </source>
</evidence>
<comment type="subcellular location">
    <subcellularLocation>
        <location evidence="2">Cytoplasm</location>
    </subcellularLocation>
    <subcellularLocation>
        <location evidence="1">Nucleus speckle</location>
    </subcellularLocation>
</comment>
<evidence type="ECO:0000256" key="6">
    <source>
        <dbReference type="ARBA" id="ARBA00022763"/>
    </source>
</evidence>
<comment type="caution">
    <text evidence="12">The sequence shown here is derived from an EMBL/GenBank/DDBJ whole genome shotgun (WGS) entry which is preliminary data.</text>
</comment>
<dbReference type="GO" id="GO:0005737">
    <property type="term" value="C:cytoplasm"/>
    <property type="evidence" value="ECO:0007669"/>
    <property type="project" value="UniProtKB-SubCell"/>
</dbReference>
<dbReference type="PANTHER" id="PTHR32170:SF3">
    <property type="entry name" value="PROTEASOME ACTIVATOR COMPLEX SUBUNIT 4"/>
    <property type="match status" value="1"/>
</dbReference>
<protein>
    <recommendedName>
        <fullName evidence="14">Proteasome activator complex subunit 4 C-terminal domain-containing protein</fullName>
    </recommendedName>
</protein>
<dbReference type="InterPro" id="IPR016024">
    <property type="entry name" value="ARM-type_fold"/>
</dbReference>
<evidence type="ECO:0000256" key="1">
    <source>
        <dbReference type="ARBA" id="ARBA00004324"/>
    </source>
</evidence>
<feature type="domain" description="Proteasome activator complex subunit 4-like HEAT repeat-like" evidence="11">
    <location>
        <begin position="1207"/>
        <end position="1479"/>
    </location>
</feature>
<dbReference type="Gene3D" id="1.25.10.10">
    <property type="entry name" value="Leucine-rich Repeat Variant"/>
    <property type="match status" value="1"/>
</dbReference>
<dbReference type="SUPFAM" id="SSF48371">
    <property type="entry name" value="ARM repeat"/>
    <property type="match status" value="2"/>
</dbReference>
<sequence>MRSSFSMDVVEDIADDFENYEDDTHLGYTAEVFDEVLTKEEEPTRFQRPNPFNKLLPYSDVLEVEADAMFADIKANLGRCVMQRDIKIGAVAWTKMLHKYIILYDMRFTKEDHIALIKLLYELTTIPNLETGLIVSFAYRLFLLLKKDHLISPDELELPWKPLYKLYWDFENLKSKLIKLDRLHPMTKSIVKAVIRLAKIYFPTSATEEILDEIKPMLSPNNHSIMVVTKTMEIFLPTCTLPKHHSKSFELWLHEFMNMWEDHNAVTLSWSKSLTILTAKLALHNVGYINWEPYLPIMFNRLVHLSSLPISYKNISNDRHYRDWLGHGGMWIAAVLGPDSKAQNYLDKFLKLIETHFHPANHSPNFVKYASFISSLVHCFTTRVNRERYQQVNKTWKPRIPDSHKLRDVDIDAFVNSLMPIVLQCIFHTQRPESFGNAVQNLANLRPNVVIPRILEKVFPSIGDDIEPHKFHHAMVNLIDVARPMILGSRVANPEYAYVEGPQQVLPILFSALSGIDPNDFIKYMYAFACIGLYATMIPIVDCSGCTAPDLTEDERLVCEQTSKFEDFVLQFMDKIFSWIDSSRLQPTRLENQVKDNTKSRLENACESALSNVMINLLRSMSKPIFMSALNKLRNYVMEYELEIQVAGPLVAVICRMFSSTHAKETLNALMPFLVDKVLEILGDGDDVIKAEAVDHQLLYPLLLLKSLSFVHCSVMMIHIDSFLKVVDRVIKMKNREAQTLGSQIMANCAQSLGSVSIYACDVDYENKNHCYPRDWGVSGKIYDTKLLSEMPGEREFEALKGIFHRYFDYALRIINGFIETGDSSLKMELQGALRVLVNLFEGCSNALPKIQGPPTLIEPYVNEIKAFDPYVGWNQDWIITMPDGSNIRNYMVDVIEKLQKVMLEKIEDDTKCFVLLSMFWENLLTDCLDTPLDTSSTFCTNYYIKKKKVESTMTGSRAWFPRLVLTRAQDQHGLRTLGPTMTFTETHRRVLMNLMDLNCSRYSKVRQKTQSIIEGAVMFFPQAPLVILPRVIDVLKSDPDENHEAFKGVLHLMVRRIAANDRLINCQNWNYLKQLWPALVGSASSERISINALKNKASMAVLTESHSFNVRTEIPDDCVEVARRLWDCGKPPSLPPATRDEVRAGLDRSLRRNDANQADYDELADSLLKDTASKNWRQRLMAIQFLTRMMQKGARLPDAATLTLVSNCISDSVMERKQCLRTAVFVLWQLKLRHPRLRHPVPKLGPGPIRPGVRPDNLWLQYDYEKRPLDAAAWDEPRYINSESIGYWAWPKEYYETAAPWSARPVDKPASKLERDIEAFFADEANLERLIKFWSLEEKKVHERGNYEFAFLIRGLFRNYGDNLLDAVLKHAERLVEIKQEGPQRCVANIVSGAIMGSKYWSYDMTVRMWSRLLPILSQGIDKQDETVKIDWLETIALAMRNRDPNRMHWLLEFLLERAKLGRKETSFLESMRLSYFQLAMSSQIWRTASLEHRALELIERRIEESPLKTVRDKFPLLLQTIFSTERRKDGSVLDVFPDPDAFMDKIYPRFLTLLEEVPKAEAEPMEVDGSVDKATNAANAEREKVLRYFLVVCGWLEMLAHGMSHNRMERFYKLLPIMCHLEVNEKDEEVVKICRKAIAVLAKRVLRPAETPVALETIDQVSRSPSYWIRLSSLEFLTVMSTHSISILLSKDEWIYAIEEIVMRLLEDEQPEVRGKARKLLEGLLHFTFLPNQDVLLENLRVKAKTKLPKMRSAPGAKASVEKIEKFKNAVRLRHAGVLGLCAFISANPYHVPDYVPEILGWLSDHLNDPEPIPSAIRKSINEFKRTHCDGWTGLQGLADFLTDEQLSILSDLAVPPAYYA</sequence>
<evidence type="ECO:0000256" key="5">
    <source>
        <dbReference type="ARBA" id="ARBA00022737"/>
    </source>
</evidence>